<dbReference type="GO" id="GO:0005737">
    <property type="term" value="C:cytoplasm"/>
    <property type="evidence" value="ECO:0007669"/>
    <property type="project" value="TreeGrafter"/>
</dbReference>
<dbReference type="GO" id="GO:0055130">
    <property type="term" value="P:D-alanine catabolic process"/>
    <property type="evidence" value="ECO:0007669"/>
    <property type="project" value="TreeGrafter"/>
</dbReference>
<dbReference type="PATRIC" id="fig|1225564.3.peg.6715"/>
<dbReference type="STRING" id="1225564.AA309_25710"/>
<sequence length="442" mass="48246">MGPIVDPVCSDERLPERTGVVVIGGGIAGSSTALFLADKGISVALCEKGHIAGEQSSRNWGWVTARGRDMRELPLCLESARLWKDMNEFIGAETGYRRLGSLRLYDTEENLAIGEEWLSEAKLLQIQAKFLDRGEIAELAPGASRQFKGALYAPNDGRAEPQKAASAIAEGARKRGAKIFTHCAVRGIDIQAGKVAGVITERGRIACDAVVLAGGGWSTIFCGNLDIRLPQLLVQASAMRTEPMDGPVGPTIYADKFSLRKRLDGGYNIGDPFHTKTEFTPDSFRYAFDYLPMLQKSWKRLRPKFGSRALREWRRPRHWSPDQVSPFEKLRVLDPPATDLFLSRAHRSLIETFPAFSQAKIAQRWAGLIDITPDAVPVISKVEALPGLFLNTGFSGHGFGLGPGAGKLAADLVAGDAPIVDPTPFRYSRFIDGSRPKPKAGF</sequence>
<name>A0A0H1R5H7_9HYPH</name>
<evidence type="ECO:0000256" key="1">
    <source>
        <dbReference type="ARBA" id="ARBA00009410"/>
    </source>
</evidence>
<organism evidence="4 5">
    <name type="scientific">Microvirga vignae</name>
    <dbReference type="NCBI Taxonomy" id="1225564"/>
    <lineage>
        <taxon>Bacteria</taxon>
        <taxon>Pseudomonadati</taxon>
        <taxon>Pseudomonadota</taxon>
        <taxon>Alphaproteobacteria</taxon>
        <taxon>Hyphomicrobiales</taxon>
        <taxon>Methylobacteriaceae</taxon>
        <taxon>Microvirga</taxon>
    </lineage>
</organism>
<comment type="similarity">
    <text evidence="1">Belongs to the DadA oxidoreductase family.</text>
</comment>
<evidence type="ECO:0000313" key="4">
    <source>
        <dbReference type="EMBL" id="KLK90485.1"/>
    </source>
</evidence>
<gene>
    <name evidence="4" type="ORF">AA309_25710</name>
</gene>
<dbReference type="InterPro" id="IPR036188">
    <property type="entry name" value="FAD/NAD-bd_sf"/>
</dbReference>
<dbReference type="Gene3D" id="3.30.9.10">
    <property type="entry name" value="D-Amino Acid Oxidase, subunit A, domain 2"/>
    <property type="match status" value="1"/>
</dbReference>
<dbReference type="PANTHER" id="PTHR13847">
    <property type="entry name" value="SARCOSINE DEHYDROGENASE-RELATED"/>
    <property type="match status" value="1"/>
</dbReference>
<keyword evidence="5" id="KW-1185">Reference proteome</keyword>
<dbReference type="Gene3D" id="3.50.50.60">
    <property type="entry name" value="FAD/NAD(P)-binding domain"/>
    <property type="match status" value="2"/>
</dbReference>
<dbReference type="GO" id="GO:0005886">
    <property type="term" value="C:plasma membrane"/>
    <property type="evidence" value="ECO:0007669"/>
    <property type="project" value="TreeGrafter"/>
</dbReference>
<comment type="caution">
    <text evidence="4">The sequence shown here is derived from an EMBL/GenBank/DDBJ whole genome shotgun (WGS) entry which is preliminary data.</text>
</comment>
<keyword evidence="2" id="KW-0560">Oxidoreductase</keyword>
<dbReference type="RefSeq" id="WP_047191881.1">
    <property type="nucleotide sequence ID" value="NZ_LCYG01000084.1"/>
</dbReference>
<dbReference type="Pfam" id="PF01266">
    <property type="entry name" value="DAO"/>
    <property type="match status" value="1"/>
</dbReference>
<feature type="domain" description="FAD dependent oxidoreductase" evidence="3">
    <location>
        <begin position="20"/>
        <end position="412"/>
    </location>
</feature>
<dbReference type="InterPro" id="IPR006076">
    <property type="entry name" value="FAD-dep_OxRdtase"/>
</dbReference>
<proteinExistence type="inferred from homology"/>
<dbReference type="Proteomes" id="UP000035489">
    <property type="component" value="Unassembled WGS sequence"/>
</dbReference>
<evidence type="ECO:0000259" key="3">
    <source>
        <dbReference type="Pfam" id="PF01266"/>
    </source>
</evidence>
<dbReference type="PANTHER" id="PTHR13847:SF280">
    <property type="entry name" value="D-AMINO ACID DEHYDROGENASE"/>
    <property type="match status" value="1"/>
</dbReference>
<evidence type="ECO:0000313" key="5">
    <source>
        <dbReference type="Proteomes" id="UP000035489"/>
    </source>
</evidence>
<protein>
    <submittedName>
        <fullName evidence="4">D-amino acid oxidase</fullName>
    </submittedName>
</protein>
<dbReference type="AlphaFoldDB" id="A0A0H1R5H7"/>
<evidence type="ECO:0000256" key="2">
    <source>
        <dbReference type="ARBA" id="ARBA00023002"/>
    </source>
</evidence>
<dbReference type="OrthoDB" id="9787190at2"/>
<dbReference type="GO" id="GO:0008718">
    <property type="term" value="F:D-amino-acid dehydrogenase activity"/>
    <property type="evidence" value="ECO:0007669"/>
    <property type="project" value="TreeGrafter"/>
</dbReference>
<dbReference type="EMBL" id="LCYG01000084">
    <property type="protein sequence ID" value="KLK90485.1"/>
    <property type="molecule type" value="Genomic_DNA"/>
</dbReference>
<accession>A0A0H1R5H7</accession>
<dbReference type="SUPFAM" id="SSF51905">
    <property type="entry name" value="FAD/NAD(P)-binding domain"/>
    <property type="match status" value="1"/>
</dbReference>
<reference evidence="4 5" key="1">
    <citation type="submission" date="2015-05" db="EMBL/GenBank/DDBJ databases">
        <title>Draft genome sequence of Microvirga vignae strain BR3299, a novel nitrogen fixing bacteria isolated from Brazil semi-aired region.</title>
        <authorList>
            <person name="Zilli J.E."/>
            <person name="Passos S.R."/>
            <person name="Leite J."/>
            <person name="Baldani J.I."/>
            <person name="Xavier G.R."/>
            <person name="Rumjaneck N.G."/>
            <person name="Simoes-Araujo J.L."/>
        </authorList>
    </citation>
    <scope>NUCLEOTIDE SEQUENCE [LARGE SCALE GENOMIC DNA]</scope>
    <source>
        <strain evidence="4 5">BR3299</strain>
    </source>
</reference>